<name>A0A3N1M7N6_9PROT</name>
<feature type="transmembrane region" description="Helical" evidence="5">
    <location>
        <begin position="233"/>
        <end position="251"/>
    </location>
</feature>
<evidence type="ECO:0000259" key="6">
    <source>
        <dbReference type="Pfam" id="PF04932"/>
    </source>
</evidence>
<keyword evidence="4 5" id="KW-0472">Membrane</keyword>
<keyword evidence="8" id="KW-1185">Reference proteome</keyword>
<feature type="domain" description="O-antigen ligase-related" evidence="6">
    <location>
        <begin position="197"/>
        <end position="321"/>
    </location>
</feature>
<proteinExistence type="predicted"/>
<feature type="transmembrane region" description="Helical" evidence="5">
    <location>
        <begin position="188"/>
        <end position="206"/>
    </location>
</feature>
<sequence>MARWLPGGAPGPLLAMLVMAFLAAGLFVPSNRAWAILFYAAVIPATLAVFVHDRRAALAHLSQRWFLVAALVCGFFTLSIAWYTGEGPAKYDKYIGSGAFTVLFLASLVLARGAMPGFGRRLATVLFWSIAANAAISLALHGLACTDGCTDRLPGFAETRHQILGGAIVGMGAILGAWLLAEDGRSRLERVAMAAGTLACIAFVLLTRSRGPILALGVSLAILVVCRLRPRAILLSAGVALAALALLFGWSDAARGWLGEMLTRQSYRLEIWTFTLDLVRDRPWFGYGVNAQIDPGNLVTFPHSIYVSAAYYGGAAGLALVLVLFLSAMRDAVAGRTELPSLVAAVLVVHAATIGISDLGAVIKGPSELWYILWLPLFLASPRSWVAAPPASHHI</sequence>
<dbReference type="GO" id="GO:0016020">
    <property type="term" value="C:membrane"/>
    <property type="evidence" value="ECO:0007669"/>
    <property type="project" value="UniProtKB-SubCell"/>
</dbReference>
<evidence type="ECO:0000313" key="7">
    <source>
        <dbReference type="EMBL" id="ROP99707.1"/>
    </source>
</evidence>
<evidence type="ECO:0000256" key="4">
    <source>
        <dbReference type="ARBA" id="ARBA00023136"/>
    </source>
</evidence>
<evidence type="ECO:0000256" key="1">
    <source>
        <dbReference type="ARBA" id="ARBA00004141"/>
    </source>
</evidence>
<dbReference type="Proteomes" id="UP000278222">
    <property type="component" value="Unassembled WGS sequence"/>
</dbReference>
<dbReference type="RefSeq" id="WP_142235705.1">
    <property type="nucleotide sequence ID" value="NZ_AP019700.1"/>
</dbReference>
<organism evidence="7 8">
    <name type="scientific">Stella humosa</name>
    <dbReference type="NCBI Taxonomy" id="94"/>
    <lineage>
        <taxon>Bacteria</taxon>
        <taxon>Pseudomonadati</taxon>
        <taxon>Pseudomonadota</taxon>
        <taxon>Alphaproteobacteria</taxon>
        <taxon>Rhodospirillales</taxon>
        <taxon>Stellaceae</taxon>
        <taxon>Stella</taxon>
    </lineage>
</organism>
<dbReference type="Pfam" id="PF04932">
    <property type="entry name" value="Wzy_C"/>
    <property type="match status" value="1"/>
</dbReference>
<evidence type="ECO:0000256" key="5">
    <source>
        <dbReference type="SAM" id="Phobius"/>
    </source>
</evidence>
<evidence type="ECO:0000256" key="2">
    <source>
        <dbReference type="ARBA" id="ARBA00022692"/>
    </source>
</evidence>
<dbReference type="PANTHER" id="PTHR37422:SF13">
    <property type="entry name" value="LIPOPOLYSACCHARIDE BIOSYNTHESIS PROTEIN PA4999-RELATED"/>
    <property type="match status" value="1"/>
</dbReference>
<gene>
    <name evidence="7" type="ORF">EDC65_1492</name>
</gene>
<feature type="transmembrane region" description="Helical" evidence="5">
    <location>
        <begin position="341"/>
        <end position="363"/>
    </location>
</feature>
<keyword evidence="3 5" id="KW-1133">Transmembrane helix</keyword>
<dbReference type="AlphaFoldDB" id="A0A3N1M7N6"/>
<comment type="caution">
    <text evidence="7">The sequence shown here is derived from an EMBL/GenBank/DDBJ whole genome shotgun (WGS) entry which is preliminary data.</text>
</comment>
<evidence type="ECO:0000313" key="8">
    <source>
        <dbReference type="Proteomes" id="UP000278222"/>
    </source>
</evidence>
<dbReference type="OrthoDB" id="7271105at2"/>
<feature type="transmembrane region" description="Helical" evidence="5">
    <location>
        <begin position="64"/>
        <end position="82"/>
    </location>
</feature>
<keyword evidence="7" id="KW-0436">Ligase</keyword>
<dbReference type="PANTHER" id="PTHR37422">
    <property type="entry name" value="TEICHURONIC ACID BIOSYNTHESIS PROTEIN TUAE"/>
    <property type="match status" value="1"/>
</dbReference>
<dbReference type="InterPro" id="IPR051533">
    <property type="entry name" value="WaaL-like"/>
</dbReference>
<reference evidence="7 8" key="1">
    <citation type="submission" date="2018-11" db="EMBL/GenBank/DDBJ databases">
        <title>Genomic Encyclopedia of Type Strains, Phase IV (KMG-IV): sequencing the most valuable type-strain genomes for metagenomic binning, comparative biology and taxonomic classification.</title>
        <authorList>
            <person name="Goeker M."/>
        </authorList>
    </citation>
    <scope>NUCLEOTIDE SEQUENCE [LARGE SCALE GENOMIC DNA]</scope>
    <source>
        <strain evidence="7 8">DSM 5900</strain>
    </source>
</reference>
<feature type="transmembrane region" description="Helical" evidence="5">
    <location>
        <begin position="34"/>
        <end position="52"/>
    </location>
</feature>
<feature type="transmembrane region" description="Helical" evidence="5">
    <location>
        <begin position="123"/>
        <end position="143"/>
    </location>
</feature>
<protein>
    <submittedName>
        <fullName evidence="7">O-antigen ligase-like membrane protein</fullName>
    </submittedName>
</protein>
<keyword evidence="2 5" id="KW-0812">Transmembrane</keyword>
<accession>A0A3N1M7N6</accession>
<feature type="transmembrane region" description="Helical" evidence="5">
    <location>
        <begin position="309"/>
        <end position="329"/>
    </location>
</feature>
<feature type="transmembrane region" description="Helical" evidence="5">
    <location>
        <begin position="94"/>
        <end position="111"/>
    </location>
</feature>
<feature type="transmembrane region" description="Helical" evidence="5">
    <location>
        <begin position="12"/>
        <end position="28"/>
    </location>
</feature>
<feature type="transmembrane region" description="Helical" evidence="5">
    <location>
        <begin position="163"/>
        <end position="181"/>
    </location>
</feature>
<dbReference type="InterPro" id="IPR007016">
    <property type="entry name" value="O-antigen_ligase-rel_domated"/>
</dbReference>
<dbReference type="EMBL" id="RJKX01000013">
    <property type="protein sequence ID" value="ROP99707.1"/>
    <property type="molecule type" value="Genomic_DNA"/>
</dbReference>
<evidence type="ECO:0000256" key="3">
    <source>
        <dbReference type="ARBA" id="ARBA00022989"/>
    </source>
</evidence>
<feature type="transmembrane region" description="Helical" evidence="5">
    <location>
        <begin position="212"/>
        <end position="228"/>
    </location>
</feature>
<comment type="subcellular location">
    <subcellularLocation>
        <location evidence="1">Membrane</location>
        <topology evidence="1">Multi-pass membrane protein</topology>
    </subcellularLocation>
</comment>
<dbReference type="GO" id="GO:0016874">
    <property type="term" value="F:ligase activity"/>
    <property type="evidence" value="ECO:0007669"/>
    <property type="project" value="UniProtKB-KW"/>
</dbReference>